<comment type="caution">
    <text evidence="1">The sequence shown here is derived from an EMBL/GenBank/DDBJ whole genome shotgun (WGS) entry which is preliminary data.</text>
</comment>
<protein>
    <submittedName>
        <fullName evidence="1">Uncharacterized protein</fullName>
    </submittedName>
</protein>
<name>A0A4Y2HMN4_ARAVE</name>
<organism evidence="1 2">
    <name type="scientific">Araneus ventricosus</name>
    <name type="common">Orbweaver spider</name>
    <name type="synonym">Epeira ventricosa</name>
    <dbReference type="NCBI Taxonomy" id="182803"/>
    <lineage>
        <taxon>Eukaryota</taxon>
        <taxon>Metazoa</taxon>
        <taxon>Ecdysozoa</taxon>
        <taxon>Arthropoda</taxon>
        <taxon>Chelicerata</taxon>
        <taxon>Arachnida</taxon>
        <taxon>Araneae</taxon>
        <taxon>Araneomorphae</taxon>
        <taxon>Entelegynae</taxon>
        <taxon>Araneoidea</taxon>
        <taxon>Araneidae</taxon>
        <taxon>Araneus</taxon>
    </lineage>
</organism>
<reference evidence="1 2" key="1">
    <citation type="journal article" date="2019" name="Sci. Rep.">
        <title>Orb-weaving spider Araneus ventricosus genome elucidates the spidroin gene catalogue.</title>
        <authorList>
            <person name="Kono N."/>
            <person name="Nakamura H."/>
            <person name="Ohtoshi R."/>
            <person name="Moran D.A.P."/>
            <person name="Shinohara A."/>
            <person name="Yoshida Y."/>
            <person name="Fujiwara M."/>
            <person name="Mori M."/>
            <person name="Tomita M."/>
            <person name="Arakawa K."/>
        </authorList>
    </citation>
    <scope>NUCLEOTIDE SEQUENCE [LARGE SCALE GENOMIC DNA]</scope>
</reference>
<keyword evidence="2" id="KW-1185">Reference proteome</keyword>
<sequence>MDLEGLIGRLLVDEFRPKFARNLPQFMFLNHAMLKPTRPLAGIEFVPASRLRKIFYRYSICTNHMEKVISQNNLQQKHIYLVIHMKIPCQVADINVIIED</sequence>
<dbReference type="EMBL" id="BGPR01002021">
    <property type="protein sequence ID" value="GBM66353.1"/>
    <property type="molecule type" value="Genomic_DNA"/>
</dbReference>
<dbReference type="Proteomes" id="UP000499080">
    <property type="component" value="Unassembled WGS sequence"/>
</dbReference>
<dbReference type="AlphaFoldDB" id="A0A4Y2HMN4"/>
<gene>
    <name evidence="1" type="ORF">AVEN_69101_1</name>
</gene>
<accession>A0A4Y2HMN4</accession>
<proteinExistence type="predicted"/>
<evidence type="ECO:0000313" key="1">
    <source>
        <dbReference type="EMBL" id="GBM66353.1"/>
    </source>
</evidence>
<evidence type="ECO:0000313" key="2">
    <source>
        <dbReference type="Proteomes" id="UP000499080"/>
    </source>
</evidence>